<reference evidence="2 3" key="1">
    <citation type="submission" date="2020-12" db="EMBL/GenBank/DDBJ databases">
        <title>Geomonas sp. Red259, isolated from paddy soil.</title>
        <authorList>
            <person name="Xu Z."/>
            <person name="Zhang Z."/>
            <person name="Masuda Y."/>
            <person name="Itoh H."/>
            <person name="Senoo K."/>
        </authorList>
    </citation>
    <scope>NUCLEOTIDE SEQUENCE [LARGE SCALE GENOMIC DNA]</scope>
    <source>
        <strain evidence="2 3">Red259</strain>
    </source>
</reference>
<dbReference type="Proteomes" id="UP000641025">
    <property type="component" value="Unassembled WGS sequence"/>
</dbReference>
<accession>A0ABS0YP78</accession>
<protein>
    <submittedName>
        <fullName evidence="2">Uncharacterized protein</fullName>
    </submittedName>
</protein>
<gene>
    <name evidence="2" type="ORF">JFN90_06495</name>
</gene>
<evidence type="ECO:0000313" key="3">
    <source>
        <dbReference type="Proteomes" id="UP000641025"/>
    </source>
</evidence>
<proteinExistence type="predicted"/>
<dbReference type="RefSeq" id="WP_199394305.1">
    <property type="nucleotide sequence ID" value="NZ_JAEMHK010000004.1"/>
</dbReference>
<feature type="chain" id="PRO_5047014355" evidence="1">
    <location>
        <begin position="28"/>
        <end position="111"/>
    </location>
</feature>
<comment type="caution">
    <text evidence="2">The sequence shown here is derived from an EMBL/GenBank/DDBJ whole genome shotgun (WGS) entry which is preliminary data.</text>
</comment>
<evidence type="ECO:0000313" key="2">
    <source>
        <dbReference type="EMBL" id="MBJ6799785.1"/>
    </source>
</evidence>
<evidence type="ECO:0000256" key="1">
    <source>
        <dbReference type="SAM" id="SignalP"/>
    </source>
</evidence>
<feature type="signal peptide" evidence="1">
    <location>
        <begin position="1"/>
        <end position="27"/>
    </location>
</feature>
<dbReference type="EMBL" id="JAEMHK010000004">
    <property type="protein sequence ID" value="MBJ6799785.1"/>
    <property type="molecule type" value="Genomic_DNA"/>
</dbReference>
<keyword evidence="3" id="KW-1185">Reference proteome</keyword>
<name>A0ABS0YP78_9BACT</name>
<keyword evidence="1" id="KW-0732">Signal</keyword>
<sequence length="111" mass="12228">MIMIAPRVTIMSIALLLVFVFFAGAAAASGHSLEFNATSDLTASSLENPHGCDDKPADDNHDGIRCCQQDVPYGTLEGNGYELKITERKLTWHFAVRGLDGYTRRVYIPPR</sequence>
<organism evidence="2 3">
    <name type="scientific">Geomonas propionica</name>
    <dbReference type="NCBI Taxonomy" id="2798582"/>
    <lineage>
        <taxon>Bacteria</taxon>
        <taxon>Pseudomonadati</taxon>
        <taxon>Thermodesulfobacteriota</taxon>
        <taxon>Desulfuromonadia</taxon>
        <taxon>Geobacterales</taxon>
        <taxon>Geobacteraceae</taxon>
        <taxon>Geomonas</taxon>
    </lineage>
</organism>